<dbReference type="PANTHER" id="PTHR40394">
    <property type="entry name" value="LIPOPROTEIN-RELATED"/>
    <property type="match status" value="1"/>
</dbReference>
<feature type="transmembrane region" description="Helical" evidence="1">
    <location>
        <begin position="95"/>
        <end position="119"/>
    </location>
</feature>
<dbReference type="PANTHER" id="PTHR40394:SF2">
    <property type="entry name" value="QUINOL:CYTOCHROME C OXIDOREDUCTASE MEMBRANE PROTEIN"/>
    <property type="match status" value="1"/>
</dbReference>
<evidence type="ECO:0000256" key="1">
    <source>
        <dbReference type="SAM" id="Phobius"/>
    </source>
</evidence>
<keyword evidence="1" id="KW-1133">Transmembrane helix</keyword>
<dbReference type="Pfam" id="PF11821">
    <property type="entry name" value="ActD"/>
    <property type="match status" value="1"/>
</dbReference>
<evidence type="ECO:0000313" key="3">
    <source>
        <dbReference type="Proteomes" id="UP000464787"/>
    </source>
</evidence>
<sequence length="178" mass="18950">MKPWGLLAQFDSAEALLVAARAVHAAGCRQAEAYAPFDVEGLDEALGLPPSRIPAATLAGAVLGGAGGYFMQWYAAVIDLPLNIGGRPEHSWPMFIPVTFEMTILGGALAAVLAFFVAARLPALDHPVFGAPGFEQASRDGFFLLLRLDDPAWPRDEAERLLQGLSPRSVAPVQEVMP</sequence>
<keyword evidence="1" id="KW-0472">Membrane</keyword>
<proteinExistence type="predicted"/>
<gene>
    <name evidence="2" type="ORF">GT347_04925</name>
</gene>
<dbReference type="InterPro" id="IPR021776">
    <property type="entry name" value="ActD"/>
</dbReference>
<dbReference type="AlphaFoldDB" id="A0A857J2D1"/>
<reference evidence="2 3" key="1">
    <citation type="submission" date="2020-01" db="EMBL/GenBank/DDBJ databases">
        <title>Genome sequencing of strain KACC 21265.</title>
        <authorList>
            <person name="Heo J."/>
            <person name="Kim S.-J."/>
            <person name="Kim J.-S."/>
            <person name="Hong S.-B."/>
            <person name="Kwon S.-W."/>
        </authorList>
    </citation>
    <scope>NUCLEOTIDE SEQUENCE [LARGE SCALE GENOMIC DNA]</scope>
    <source>
        <strain evidence="2 3">KACC 21265</strain>
    </source>
</reference>
<dbReference type="RefSeq" id="WP_160550901.1">
    <property type="nucleotide sequence ID" value="NZ_CP047650.1"/>
</dbReference>
<keyword evidence="1" id="KW-0812">Transmembrane</keyword>
<dbReference type="Proteomes" id="UP000464787">
    <property type="component" value="Chromosome"/>
</dbReference>
<evidence type="ECO:0000313" key="2">
    <source>
        <dbReference type="EMBL" id="QHI97383.1"/>
    </source>
</evidence>
<dbReference type="KEGG" id="xyk:GT347_04925"/>
<protein>
    <submittedName>
        <fullName evidence="2">DUF3341 domain-containing protein</fullName>
    </submittedName>
</protein>
<accession>A0A857J2D1</accession>
<feature type="transmembrane region" description="Helical" evidence="1">
    <location>
        <begin position="55"/>
        <end position="75"/>
    </location>
</feature>
<organism evidence="2 3">
    <name type="scientific">Xylophilus rhododendri</name>
    <dbReference type="NCBI Taxonomy" id="2697032"/>
    <lineage>
        <taxon>Bacteria</taxon>
        <taxon>Pseudomonadati</taxon>
        <taxon>Pseudomonadota</taxon>
        <taxon>Betaproteobacteria</taxon>
        <taxon>Burkholderiales</taxon>
        <taxon>Xylophilus</taxon>
    </lineage>
</organism>
<dbReference type="EMBL" id="CP047650">
    <property type="protein sequence ID" value="QHI97383.1"/>
    <property type="molecule type" value="Genomic_DNA"/>
</dbReference>
<name>A0A857J2D1_9BURK</name>
<keyword evidence="3" id="KW-1185">Reference proteome</keyword>